<sequence>MDVKVFSLQHLLLFFHPNDPQAEVIDPAVMGTVNVLRSCAKDLSIKRVVVTSSMVAIAYNGTPLTPHVVFNATWNWYTLSKALAEQEAWKFAKESGIDLVKIHLGFTFGPFLQPNLNLSVKLILNLINTLEVSTANGRYLVAGKVIQLSQVNLKDTLESLKEKGFLSF</sequence>
<dbReference type="EMBL" id="CM039173">
    <property type="protein sequence ID" value="KAH9773993.1"/>
    <property type="molecule type" value="Genomic_DNA"/>
</dbReference>
<reference evidence="2" key="1">
    <citation type="journal article" date="2023" name="Hortic. Res.">
        <title>A chromosome-level phased genome enabling allele-level studies in sweet orange: a case study on citrus Huanglongbing tolerance.</title>
        <authorList>
            <person name="Wu B."/>
            <person name="Yu Q."/>
            <person name="Deng Z."/>
            <person name="Duan Y."/>
            <person name="Luo F."/>
            <person name="Gmitter F. Jr."/>
        </authorList>
    </citation>
    <scope>NUCLEOTIDE SEQUENCE [LARGE SCALE GENOMIC DNA]</scope>
    <source>
        <strain evidence="2">cv. Valencia</strain>
    </source>
</reference>
<organism evidence="1 2">
    <name type="scientific">Citrus sinensis</name>
    <name type="common">Sweet orange</name>
    <name type="synonym">Citrus aurantium var. sinensis</name>
    <dbReference type="NCBI Taxonomy" id="2711"/>
    <lineage>
        <taxon>Eukaryota</taxon>
        <taxon>Viridiplantae</taxon>
        <taxon>Streptophyta</taxon>
        <taxon>Embryophyta</taxon>
        <taxon>Tracheophyta</taxon>
        <taxon>Spermatophyta</taxon>
        <taxon>Magnoliopsida</taxon>
        <taxon>eudicotyledons</taxon>
        <taxon>Gunneridae</taxon>
        <taxon>Pentapetalae</taxon>
        <taxon>rosids</taxon>
        <taxon>malvids</taxon>
        <taxon>Sapindales</taxon>
        <taxon>Rutaceae</taxon>
        <taxon>Aurantioideae</taxon>
        <taxon>Citrus</taxon>
    </lineage>
</organism>
<evidence type="ECO:0000313" key="2">
    <source>
        <dbReference type="Proteomes" id="UP000829398"/>
    </source>
</evidence>
<name>A0ACB8LKS6_CITSI</name>
<keyword evidence="2" id="KW-1185">Reference proteome</keyword>
<accession>A0ACB8LKS6</accession>
<protein>
    <submittedName>
        <fullName evidence="1">Epimerase domain-containing protein</fullName>
    </submittedName>
</protein>
<dbReference type="Proteomes" id="UP000829398">
    <property type="component" value="Chromosome 4"/>
</dbReference>
<evidence type="ECO:0000313" key="1">
    <source>
        <dbReference type="EMBL" id="KAH9773993.1"/>
    </source>
</evidence>
<proteinExistence type="predicted"/>
<gene>
    <name evidence="1" type="ORF">KPL71_013492</name>
</gene>
<comment type="caution">
    <text evidence="1">The sequence shown here is derived from an EMBL/GenBank/DDBJ whole genome shotgun (WGS) entry which is preliminary data.</text>
</comment>